<dbReference type="Gene3D" id="3.30.710.10">
    <property type="entry name" value="Potassium Channel Kv1.1, Chain A"/>
    <property type="match status" value="1"/>
</dbReference>
<keyword evidence="2" id="KW-1185">Reference proteome</keyword>
<accession>A0A317XCK2</accession>
<dbReference type="InterPro" id="IPR011333">
    <property type="entry name" value="SKP1/BTB/POZ_sf"/>
</dbReference>
<dbReference type="RefSeq" id="XP_025473105.1">
    <property type="nucleotide sequence ID" value="XM_025614835.1"/>
</dbReference>
<evidence type="ECO:0008006" key="3">
    <source>
        <dbReference type="Google" id="ProtNLM"/>
    </source>
</evidence>
<comment type="caution">
    <text evidence="1">The sequence shown here is derived from an EMBL/GenBank/DDBJ whole genome shotgun (WGS) entry which is preliminary data.</text>
</comment>
<proteinExistence type="predicted"/>
<gene>
    <name evidence="1" type="ORF">BO94DRAFT_570673</name>
</gene>
<dbReference type="GeneID" id="37116978"/>
<reference evidence="1 2" key="1">
    <citation type="submission" date="2016-12" db="EMBL/GenBank/DDBJ databases">
        <title>The genomes of Aspergillus section Nigri reveals drivers in fungal speciation.</title>
        <authorList>
            <consortium name="DOE Joint Genome Institute"/>
            <person name="Vesth T.C."/>
            <person name="Nybo J."/>
            <person name="Theobald S."/>
            <person name="Brandl J."/>
            <person name="Frisvad J.C."/>
            <person name="Nielsen K.F."/>
            <person name="Lyhne E.K."/>
            <person name="Kogle M.E."/>
            <person name="Kuo A."/>
            <person name="Riley R."/>
            <person name="Clum A."/>
            <person name="Nolan M."/>
            <person name="Lipzen A."/>
            <person name="Salamov A."/>
            <person name="Henrissat B."/>
            <person name="Wiebenga A."/>
            <person name="De Vries R.P."/>
            <person name="Grigoriev I.V."/>
            <person name="Mortensen U.H."/>
            <person name="Andersen M.R."/>
            <person name="Baker S.E."/>
        </authorList>
    </citation>
    <scope>NUCLEOTIDE SEQUENCE [LARGE SCALE GENOMIC DNA]</scope>
    <source>
        <strain evidence="1 2">CBS 115572</strain>
    </source>
</reference>
<dbReference type="Proteomes" id="UP000246702">
    <property type="component" value="Unassembled WGS sequence"/>
</dbReference>
<sequence>MADDITVIDPEGEVIFILENPNAPFAVWNDTNNGEKGTGRNDEQSASKVIRVRVSEKHLTLASPVFKTMLIGVWKESRTAGDEKMKEIRTESWDAGAFLLLLNLLHCRHRTVPQGLSLEQLAKLAEIANYYNCIEAIKFFSDRWMELLKPNRPKQYSRDLMLWLWITWAFGSPDRSEAWMIAVKESKSPVRSLGLPFPSLVMDRINTQRNTAICILFTTLNKLRDDLLCDTKGCSFQCRAVANGVLTKLMHEKGLLIEPTAAAAKWSFVELINIVATFSKGLLDTCRCQRNYYDVHSLCQPGSWITEVMQSASKSVDMYVTC</sequence>
<dbReference type="OrthoDB" id="5326346at2759"/>
<dbReference type="EMBL" id="MSFK01000001">
    <property type="protein sequence ID" value="PWY96344.1"/>
    <property type="molecule type" value="Genomic_DNA"/>
</dbReference>
<evidence type="ECO:0000313" key="2">
    <source>
        <dbReference type="Proteomes" id="UP000246702"/>
    </source>
</evidence>
<name>A0A317XCK2_9EURO</name>
<dbReference type="SUPFAM" id="SSF54695">
    <property type="entry name" value="POZ domain"/>
    <property type="match status" value="1"/>
</dbReference>
<dbReference type="STRING" id="1450535.A0A317XCK2"/>
<evidence type="ECO:0000313" key="1">
    <source>
        <dbReference type="EMBL" id="PWY96344.1"/>
    </source>
</evidence>
<dbReference type="AlphaFoldDB" id="A0A317XCK2"/>
<protein>
    <recommendedName>
        <fullName evidence="3">BTB domain-containing protein</fullName>
    </recommendedName>
</protein>
<organism evidence="1 2">
    <name type="scientific">Aspergillus sclerotioniger CBS 115572</name>
    <dbReference type="NCBI Taxonomy" id="1450535"/>
    <lineage>
        <taxon>Eukaryota</taxon>
        <taxon>Fungi</taxon>
        <taxon>Dikarya</taxon>
        <taxon>Ascomycota</taxon>
        <taxon>Pezizomycotina</taxon>
        <taxon>Eurotiomycetes</taxon>
        <taxon>Eurotiomycetidae</taxon>
        <taxon>Eurotiales</taxon>
        <taxon>Aspergillaceae</taxon>
        <taxon>Aspergillus</taxon>
        <taxon>Aspergillus subgen. Circumdati</taxon>
    </lineage>
</organism>